<evidence type="ECO:0000313" key="1">
    <source>
        <dbReference type="EMBL" id="KAJ1179842.1"/>
    </source>
</evidence>
<accession>A0AAV7TTA4</accession>
<organism evidence="1 2">
    <name type="scientific">Pleurodeles waltl</name>
    <name type="common">Iberian ribbed newt</name>
    <dbReference type="NCBI Taxonomy" id="8319"/>
    <lineage>
        <taxon>Eukaryota</taxon>
        <taxon>Metazoa</taxon>
        <taxon>Chordata</taxon>
        <taxon>Craniata</taxon>
        <taxon>Vertebrata</taxon>
        <taxon>Euteleostomi</taxon>
        <taxon>Amphibia</taxon>
        <taxon>Batrachia</taxon>
        <taxon>Caudata</taxon>
        <taxon>Salamandroidea</taxon>
        <taxon>Salamandridae</taxon>
        <taxon>Pleurodelinae</taxon>
        <taxon>Pleurodeles</taxon>
    </lineage>
</organism>
<dbReference type="AlphaFoldDB" id="A0AAV7TTA4"/>
<dbReference type="EMBL" id="JANPWB010000006">
    <property type="protein sequence ID" value="KAJ1179842.1"/>
    <property type="molecule type" value="Genomic_DNA"/>
</dbReference>
<gene>
    <name evidence="1" type="ORF">NDU88_005075</name>
</gene>
<evidence type="ECO:0000313" key="2">
    <source>
        <dbReference type="Proteomes" id="UP001066276"/>
    </source>
</evidence>
<comment type="caution">
    <text evidence="1">The sequence shown here is derived from an EMBL/GenBank/DDBJ whole genome shotgun (WGS) entry which is preliminary data.</text>
</comment>
<name>A0AAV7TTA4_PLEWA</name>
<protein>
    <submittedName>
        <fullName evidence="1">Uncharacterized protein</fullName>
    </submittedName>
</protein>
<dbReference type="Proteomes" id="UP001066276">
    <property type="component" value="Chromosome 3_2"/>
</dbReference>
<sequence>MQPGSPSRDRRSANVATAKLMHSPADHTILKLLGALYNYGICYMLVSPIHPETQHSTYDFSGFMVHLFVQKPYVGF</sequence>
<proteinExistence type="predicted"/>
<keyword evidence="2" id="KW-1185">Reference proteome</keyword>
<reference evidence="1" key="1">
    <citation type="journal article" date="2022" name="bioRxiv">
        <title>Sequencing and chromosome-scale assembly of the giantPleurodeles waltlgenome.</title>
        <authorList>
            <person name="Brown T."/>
            <person name="Elewa A."/>
            <person name="Iarovenko S."/>
            <person name="Subramanian E."/>
            <person name="Araus A.J."/>
            <person name="Petzold A."/>
            <person name="Susuki M."/>
            <person name="Suzuki K.-i.T."/>
            <person name="Hayashi T."/>
            <person name="Toyoda A."/>
            <person name="Oliveira C."/>
            <person name="Osipova E."/>
            <person name="Leigh N.D."/>
            <person name="Simon A."/>
            <person name="Yun M.H."/>
        </authorList>
    </citation>
    <scope>NUCLEOTIDE SEQUENCE</scope>
    <source>
        <strain evidence="1">20211129_DDA</strain>
        <tissue evidence="1">Liver</tissue>
    </source>
</reference>